<dbReference type="InParanoid" id="E9GGP9"/>
<gene>
    <name evidence="1" type="ORF">DAPPUDRAFT_317693</name>
</gene>
<keyword evidence="2" id="KW-1185">Reference proteome</keyword>
<dbReference type="Proteomes" id="UP000000305">
    <property type="component" value="Unassembled WGS sequence"/>
</dbReference>
<dbReference type="EMBL" id="GL732543">
    <property type="protein sequence ID" value="EFX81449.1"/>
    <property type="molecule type" value="Genomic_DNA"/>
</dbReference>
<reference evidence="1 2" key="1">
    <citation type="journal article" date="2011" name="Science">
        <title>The ecoresponsive genome of Daphnia pulex.</title>
        <authorList>
            <person name="Colbourne J.K."/>
            <person name="Pfrender M.E."/>
            <person name="Gilbert D."/>
            <person name="Thomas W.K."/>
            <person name="Tucker A."/>
            <person name="Oakley T.H."/>
            <person name="Tokishita S."/>
            <person name="Aerts A."/>
            <person name="Arnold G.J."/>
            <person name="Basu M.K."/>
            <person name="Bauer D.J."/>
            <person name="Caceres C.E."/>
            <person name="Carmel L."/>
            <person name="Casola C."/>
            <person name="Choi J.H."/>
            <person name="Detter J.C."/>
            <person name="Dong Q."/>
            <person name="Dusheyko S."/>
            <person name="Eads B.D."/>
            <person name="Frohlich T."/>
            <person name="Geiler-Samerotte K.A."/>
            <person name="Gerlach D."/>
            <person name="Hatcher P."/>
            <person name="Jogdeo S."/>
            <person name="Krijgsveld J."/>
            <person name="Kriventseva E.V."/>
            <person name="Kultz D."/>
            <person name="Laforsch C."/>
            <person name="Lindquist E."/>
            <person name="Lopez J."/>
            <person name="Manak J.R."/>
            <person name="Muller J."/>
            <person name="Pangilinan J."/>
            <person name="Patwardhan R.P."/>
            <person name="Pitluck S."/>
            <person name="Pritham E.J."/>
            <person name="Rechtsteiner A."/>
            <person name="Rho M."/>
            <person name="Rogozin I.B."/>
            <person name="Sakarya O."/>
            <person name="Salamov A."/>
            <person name="Schaack S."/>
            <person name="Shapiro H."/>
            <person name="Shiga Y."/>
            <person name="Skalitzky C."/>
            <person name="Smith Z."/>
            <person name="Souvorov A."/>
            <person name="Sung W."/>
            <person name="Tang Z."/>
            <person name="Tsuchiya D."/>
            <person name="Tu H."/>
            <person name="Vos H."/>
            <person name="Wang M."/>
            <person name="Wolf Y.I."/>
            <person name="Yamagata H."/>
            <person name="Yamada T."/>
            <person name="Ye Y."/>
            <person name="Shaw J.R."/>
            <person name="Andrews J."/>
            <person name="Crease T.J."/>
            <person name="Tang H."/>
            <person name="Lucas S.M."/>
            <person name="Robertson H.M."/>
            <person name="Bork P."/>
            <person name="Koonin E.V."/>
            <person name="Zdobnov E.M."/>
            <person name="Grigoriev I.V."/>
            <person name="Lynch M."/>
            <person name="Boore J.L."/>
        </authorList>
    </citation>
    <scope>NUCLEOTIDE SEQUENCE [LARGE SCALE GENOMIC DNA]</scope>
</reference>
<dbReference type="AlphaFoldDB" id="E9GGP9"/>
<dbReference type="STRING" id="6669.E9GGP9"/>
<sequence length="225" mass="25047">MKVDAHFSQRLKVIFLNCLPSLCRQLSSKLGLPKSGPYWDSASEDESKKRLTLFPGNLNYATKNAIKKVFVPRGVYHEINHAEANRLLVFSASPEVRDALNRLHAGTSVPAETSVSSIDSQDVIGDKEDAIKDLPIDAEEEIGSNEFLRWKEGGLKGPFVAVNCRHCRLILKLADLETTLPTTSILMHNVLSGTFNKNMELHFSHLIQVLDPIVQNGRKPHLALL</sequence>
<accession>E9GGP9</accession>
<proteinExistence type="predicted"/>
<evidence type="ECO:0000313" key="2">
    <source>
        <dbReference type="Proteomes" id="UP000000305"/>
    </source>
</evidence>
<dbReference type="HOGENOM" id="CLU_1231018_0_0_1"/>
<dbReference type="KEGG" id="dpx:DAPPUDRAFT_317693"/>
<dbReference type="OrthoDB" id="6346036at2759"/>
<name>E9GGP9_DAPPU</name>
<evidence type="ECO:0000313" key="1">
    <source>
        <dbReference type="EMBL" id="EFX81449.1"/>
    </source>
</evidence>
<protein>
    <submittedName>
        <fullName evidence="1">Uncharacterized protein</fullName>
    </submittedName>
</protein>
<organism evidence="1 2">
    <name type="scientific">Daphnia pulex</name>
    <name type="common">Water flea</name>
    <dbReference type="NCBI Taxonomy" id="6669"/>
    <lineage>
        <taxon>Eukaryota</taxon>
        <taxon>Metazoa</taxon>
        <taxon>Ecdysozoa</taxon>
        <taxon>Arthropoda</taxon>
        <taxon>Crustacea</taxon>
        <taxon>Branchiopoda</taxon>
        <taxon>Diplostraca</taxon>
        <taxon>Cladocera</taxon>
        <taxon>Anomopoda</taxon>
        <taxon>Daphniidae</taxon>
        <taxon>Daphnia</taxon>
    </lineage>
</organism>